<dbReference type="OrthoDB" id="5244345at2"/>
<keyword evidence="2" id="KW-0472">Membrane</keyword>
<evidence type="ECO:0000256" key="1">
    <source>
        <dbReference type="SAM" id="MobiDB-lite"/>
    </source>
</evidence>
<organism evidence="3 4">
    <name type="scientific">Paraconexibacter algicola</name>
    <dbReference type="NCBI Taxonomy" id="2133960"/>
    <lineage>
        <taxon>Bacteria</taxon>
        <taxon>Bacillati</taxon>
        <taxon>Actinomycetota</taxon>
        <taxon>Thermoleophilia</taxon>
        <taxon>Solirubrobacterales</taxon>
        <taxon>Paraconexibacteraceae</taxon>
        <taxon>Paraconexibacter</taxon>
    </lineage>
</organism>
<name>A0A2T4UMS0_9ACTN</name>
<gene>
    <name evidence="3" type="ORF">C7Y72_13225</name>
</gene>
<feature type="transmembrane region" description="Helical" evidence="2">
    <location>
        <begin position="30"/>
        <end position="59"/>
    </location>
</feature>
<proteinExistence type="predicted"/>
<keyword evidence="4" id="KW-1185">Reference proteome</keyword>
<feature type="region of interest" description="Disordered" evidence="1">
    <location>
        <begin position="1"/>
        <end position="20"/>
    </location>
</feature>
<feature type="transmembrane region" description="Helical" evidence="2">
    <location>
        <begin position="80"/>
        <end position="105"/>
    </location>
</feature>
<evidence type="ECO:0000313" key="3">
    <source>
        <dbReference type="EMBL" id="PTL60530.1"/>
    </source>
</evidence>
<protein>
    <submittedName>
        <fullName evidence="3">Uncharacterized protein</fullName>
    </submittedName>
</protein>
<feature type="transmembrane region" description="Helical" evidence="2">
    <location>
        <begin position="111"/>
        <end position="132"/>
    </location>
</feature>
<keyword evidence="2" id="KW-0812">Transmembrane</keyword>
<sequence length="142" mass="14572">MIDAPSDPSAPEPTPGGPRLGTSPLRLADIVLIVMAAPVVCLLGAPVLGILAGAGVWVLNRVLELALARRAATREDVRAAIGYNLGGVIGRAWLVGLTILAVGTAGEREDGLAAAVLVFAAFTLYFANSLLARSFERNASPS</sequence>
<dbReference type="RefSeq" id="WP_107569240.1">
    <property type="nucleotide sequence ID" value="NZ_PYYB01000001.1"/>
</dbReference>
<keyword evidence="2" id="KW-1133">Transmembrane helix</keyword>
<dbReference type="Proteomes" id="UP000240739">
    <property type="component" value="Unassembled WGS sequence"/>
</dbReference>
<evidence type="ECO:0000313" key="4">
    <source>
        <dbReference type="Proteomes" id="UP000240739"/>
    </source>
</evidence>
<accession>A0A2T4UMS0</accession>
<reference evidence="3 4" key="1">
    <citation type="submission" date="2018-03" db="EMBL/GenBank/DDBJ databases">
        <title>Aquarubrobacter algicola gen. nov., sp. nov., a novel actinobacterium isolated from shallow eutrophic lake during the end of cyanobacterial harmful algal blooms.</title>
        <authorList>
            <person name="Chun S.J."/>
        </authorList>
    </citation>
    <scope>NUCLEOTIDE SEQUENCE [LARGE SCALE GENOMIC DNA]</scope>
    <source>
        <strain evidence="3 4">Seoho-28</strain>
    </source>
</reference>
<evidence type="ECO:0000256" key="2">
    <source>
        <dbReference type="SAM" id="Phobius"/>
    </source>
</evidence>
<comment type="caution">
    <text evidence="3">The sequence shown here is derived from an EMBL/GenBank/DDBJ whole genome shotgun (WGS) entry which is preliminary data.</text>
</comment>
<dbReference type="AlphaFoldDB" id="A0A2T4UMS0"/>
<dbReference type="EMBL" id="PYYB01000001">
    <property type="protein sequence ID" value="PTL60530.1"/>
    <property type="molecule type" value="Genomic_DNA"/>
</dbReference>